<proteinExistence type="predicted"/>
<organism evidence="2 3">
    <name type="scientific">Fusarium albosuccineum</name>
    <dbReference type="NCBI Taxonomy" id="1237068"/>
    <lineage>
        <taxon>Eukaryota</taxon>
        <taxon>Fungi</taxon>
        <taxon>Dikarya</taxon>
        <taxon>Ascomycota</taxon>
        <taxon>Pezizomycotina</taxon>
        <taxon>Sordariomycetes</taxon>
        <taxon>Hypocreomycetidae</taxon>
        <taxon>Hypocreales</taxon>
        <taxon>Nectriaceae</taxon>
        <taxon>Fusarium</taxon>
        <taxon>Fusarium decemcellulare species complex</taxon>
    </lineage>
</organism>
<keyword evidence="3" id="KW-1185">Reference proteome</keyword>
<dbReference type="Proteomes" id="UP000554235">
    <property type="component" value="Unassembled WGS sequence"/>
</dbReference>
<feature type="compositionally biased region" description="Acidic residues" evidence="1">
    <location>
        <begin position="884"/>
        <end position="919"/>
    </location>
</feature>
<gene>
    <name evidence="2" type="ORF">FALBO_13028</name>
</gene>
<feature type="compositionally biased region" description="Polar residues" evidence="1">
    <location>
        <begin position="794"/>
        <end position="805"/>
    </location>
</feature>
<evidence type="ECO:0000256" key="1">
    <source>
        <dbReference type="SAM" id="MobiDB-lite"/>
    </source>
</evidence>
<feature type="compositionally biased region" description="Acidic residues" evidence="1">
    <location>
        <begin position="808"/>
        <end position="820"/>
    </location>
</feature>
<accession>A0A8H4PGP1</accession>
<dbReference type="EMBL" id="JAADYS010001996">
    <property type="protein sequence ID" value="KAF4460187.1"/>
    <property type="molecule type" value="Genomic_DNA"/>
</dbReference>
<reference evidence="2 3" key="1">
    <citation type="submission" date="2020-01" db="EMBL/GenBank/DDBJ databases">
        <title>Identification and distribution of gene clusters putatively required for synthesis of sphingolipid metabolism inhibitors in phylogenetically diverse species of the filamentous fungus Fusarium.</title>
        <authorList>
            <person name="Kim H.-S."/>
            <person name="Busman M."/>
            <person name="Brown D.W."/>
            <person name="Divon H."/>
            <person name="Uhlig S."/>
            <person name="Proctor R.H."/>
        </authorList>
    </citation>
    <scope>NUCLEOTIDE SEQUENCE [LARGE SCALE GENOMIC DNA]</scope>
    <source>
        <strain evidence="2 3">NRRL 20459</strain>
    </source>
</reference>
<protein>
    <submittedName>
        <fullName evidence="2">Uncharacterized protein</fullName>
    </submittedName>
</protein>
<dbReference type="OrthoDB" id="5217548at2759"/>
<feature type="compositionally biased region" description="Low complexity" evidence="1">
    <location>
        <begin position="647"/>
        <end position="669"/>
    </location>
</feature>
<feature type="region of interest" description="Disordered" evidence="1">
    <location>
        <begin position="856"/>
        <end position="919"/>
    </location>
</feature>
<evidence type="ECO:0000313" key="2">
    <source>
        <dbReference type="EMBL" id="KAF4460187.1"/>
    </source>
</evidence>
<dbReference type="AlphaFoldDB" id="A0A8H4PGP1"/>
<feature type="region of interest" description="Disordered" evidence="1">
    <location>
        <begin position="793"/>
        <end position="826"/>
    </location>
</feature>
<evidence type="ECO:0000313" key="3">
    <source>
        <dbReference type="Proteomes" id="UP000554235"/>
    </source>
</evidence>
<name>A0A8H4PGP1_9HYPO</name>
<comment type="caution">
    <text evidence="2">The sequence shown here is derived from an EMBL/GenBank/DDBJ whole genome shotgun (WGS) entry which is preliminary data.</text>
</comment>
<feature type="region of interest" description="Disordered" evidence="1">
    <location>
        <begin position="638"/>
        <end position="672"/>
    </location>
</feature>
<sequence>MSLNIDPRPFTIKRVAVPGSNLNTAPMVVSCEWTEINRKNIYRYICKAEDLVNISSCLIHKDVRCYGHHMTDQNDTAWMIPFGFATGDELRYSDAAMINTAVCSGDKGPSEVSSYCFGRIKSNKGILRKQCNSTRPVNTMRCVESPMGFDDNEDMAMQMGSIVVPTEFFDKGEFLFMNEDGQFSKTKLEEGEVVAYGRCPSQGKDSALPMVVKRSTTNDPSMRVPLDVCKMNNTDFDGDEAWMSKAGSPDAIKELTEAWKRVWMKEGRVSIATKVKNIAAEMGCDSSVDPAMYTTMPLDEMGDHPGGEIYDLYMLKPGSWSVMSKTTYEESYWMSWVKRSMDGIVNSTMGKHGIGVPYTQMRDSMMMGTMVYRDQKFMRVNTFSNQSIPALRAIESMGFADCSSGLTKMTASLYQREIDMAKHGKTASSYTAVETLLKRTDTCFAYIGGDLPVINAVPVHVAESSSLPYTKLSYVAKAESPRELLGRAVNVVCMVEDLDRIVLTNEERVAVAVFIALASRSVSEVISNDSISVLKSLKTDWYTSATCTNVTWMKDILKTGLTDPTINMVTDINSLLGSLAMGNMIRYVTMCLIITKYCPKHDRDHGEIVTYCGLGITTNTSPRMCSNIKESETRTRVGCCKGEDHPSPGLSRSRTGSSTATSSSVSSSANKRIKSKDFRKKVPKTYQIISYTGDIPVNAWIYDHAKINKNNVRNCVKIMFCYVCSEINEYTTQPECDIHYRSSIEKIKSLVRLSYVGVVEVRNRCGVGIIFTDNDTFSADTLKVKLKPVATAMGSPNHTINGTTSRDADDDGDLEDDEHDTPEAVRARTTATIQRYMDMFGSATIATPRNGTIAAKGGDIDKIDSGHNDDSGFVDGHPASDGSTSDDGDHDESDDDEDEDEDDDSDDDDEEDSDDDEDE</sequence>
<dbReference type="Gene3D" id="2.40.40.20">
    <property type="match status" value="1"/>
</dbReference>
<feature type="compositionally biased region" description="Basic and acidic residues" evidence="1">
    <location>
        <begin position="858"/>
        <end position="870"/>
    </location>
</feature>